<dbReference type="InterPro" id="IPR027291">
    <property type="entry name" value="Glyco_hydro_38_N_sf"/>
</dbReference>
<sequence length="311" mass="35287">MTIGNHIFWPMGMDMEYQNAVKWFKNMDKLIHYSNQAGQLNVLYSTLGHYTDLKLQDKHTQWTIKTDDFFPYANERFGYCGTEKQLVADDYALRVSEGVESGTARLSQLFPSQSVALCLLANVSVCAPSALRPFTFVVYNHLTSVHTYTVTLPFRAKNVHVRLANGSTVPSAVVPFVSVYGKVPLKHQAPNTLVVETLLPPLGWVAYHVVPGKENPHPPSKTWYTDSNGLEFVKRVRDYRETWNLTLHNEEEKVAANYVPITIATYIRDKSNQFNVITDRAQGAASLKDGKIQFYHFIQRLGQRLTLVTCL</sequence>
<comment type="cofactor">
    <cofactor evidence="1">
        <name>Zn(2+)</name>
        <dbReference type="ChEBI" id="CHEBI:29105"/>
    </cofactor>
</comment>
<dbReference type="Gene3D" id="2.70.98.30">
    <property type="entry name" value="Golgi alpha-mannosidase II, domain 4"/>
    <property type="match status" value="1"/>
</dbReference>
<evidence type="ECO:0000256" key="3">
    <source>
        <dbReference type="ARBA" id="ARBA00022833"/>
    </source>
</evidence>
<dbReference type="Proteomes" id="UP000283543">
    <property type="component" value="Unassembled WGS sequence"/>
</dbReference>
<dbReference type="GO" id="GO:0004559">
    <property type="term" value="F:alpha-mannosidase activity"/>
    <property type="evidence" value="ECO:0007669"/>
    <property type="project" value="InterPro"/>
</dbReference>
<accession>A0A3R7AFC2</accession>
<proteinExistence type="inferred from homology"/>
<evidence type="ECO:0000313" key="5">
    <source>
        <dbReference type="EMBL" id="RHY70432.1"/>
    </source>
</evidence>
<dbReference type="InterPro" id="IPR011330">
    <property type="entry name" value="Glyco_hydro/deAcase_b/a-brl"/>
</dbReference>
<feature type="domain" description="Glycosyl hydrolase family 38 C-terminal" evidence="4">
    <location>
        <begin position="222"/>
        <end position="292"/>
    </location>
</feature>
<dbReference type="InterPro" id="IPR011013">
    <property type="entry name" value="Gal_mutarotase_sf_dom"/>
</dbReference>
<dbReference type="InterPro" id="IPR050843">
    <property type="entry name" value="Glycosyl_Hydrlase_38"/>
</dbReference>
<organism evidence="5 6">
    <name type="scientific">Aphanomyces astaci</name>
    <name type="common">Crayfish plague agent</name>
    <dbReference type="NCBI Taxonomy" id="112090"/>
    <lineage>
        <taxon>Eukaryota</taxon>
        <taxon>Sar</taxon>
        <taxon>Stramenopiles</taxon>
        <taxon>Oomycota</taxon>
        <taxon>Saprolegniomycetes</taxon>
        <taxon>Saprolegniales</taxon>
        <taxon>Verrucalvaceae</taxon>
        <taxon>Aphanomyces</taxon>
    </lineage>
</organism>
<dbReference type="GO" id="GO:0006013">
    <property type="term" value="P:mannose metabolic process"/>
    <property type="evidence" value="ECO:0007669"/>
    <property type="project" value="InterPro"/>
</dbReference>
<evidence type="ECO:0000259" key="4">
    <source>
        <dbReference type="Pfam" id="PF07748"/>
    </source>
</evidence>
<dbReference type="InterPro" id="IPR037094">
    <property type="entry name" value="Glyco_hydro_38_cen_sf"/>
</dbReference>
<dbReference type="InterPro" id="IPR011682">
    <property type="entry name" value="Glyco_hydro_38_C"/>
</dbReference>
<name>A0A3R7AFC2_APHAT</name>
<dbReference type="Gene3D" id="3.20.110.10">
    <property type="entry name" value="Glycoside hydrolase 38, N terminal domain"/>
    <property type="match status" value="1"/>
</dbReference>
<dbReference type="SUPFAM" id="SSF74650">
    <property type="entry name" value="Galactose mutarotase-like"/>
    <property type="match status" value="2"/>
</dbReference>
<dbReference type="InterPro" id="IPR013780">
    <property type="entry name" value="Glyco_hydro_b"/>
</dbReference>
<dbReference type="PANTHER" id="PTHR11607:SF3">
    <property type="entry name" value="LYSOSOMAL ALPHA-MANNOSIDASE"/>
    <property type="match status" value="1"/>
</dbReference>
<dbReference type="Pfam" id="PF07748">
    <property type="entry name" value="Glyco_hydro_38C"/>
    <property type="match status" value="1"/>
</dbReference>
<evidence type="ECO:0000256" key="1">
    <source>
        <dbReference type="ARBA" id="ARBA00001947"/>
    </source>
</evidence>
<protein>
    <recommendedName>
        <fullName evidence="4">Glycosyl hydrolase family 38 C-terminal domain-containing protein</fullName>
    </recommendedName>
</protein>
<dbReference type="SUPFAM" id="SSF88713">
    <property type="entry name" value="Glycoside hydrolase/deacetylase"/>
    <property type="match status" value="1"/>
</dbReference>
<dbReference type="Gene3D" id="2.60.40.1180">
    <property type="entry name" value="Golgi alpha-mannosidase II"/>
    <property type="match status" value="1"/>
</dbReference>
<gene>
    <name evidence="5" type="ORF">DYB34_010732</name>
</gene>
<evidence type="ECO:0000313" key="6">
    <source>
        <dbReference type="Proteomes" id="UP000283543"/>
    </source>
</evidence>
<dbReference type="PANTHER" id="PTHR11607">
    <property type="entry name" value="ALPHA-MANNOSIDASE"/>
    <property type="match status" value="1"/>
</dbReference>
<comment type="similarity">
    <text evidence="2">Belongs to the glycosyl hydrolase 38 family.</text>
</comment>
<dbReference type="Gene3D" id="1.20.1270.50">
    <property type="entry name" value="Glycoside hydrolase family 38, central domain"/>
    <property type="match status" value="1"/>
</dbReference>
<dbReference type="GO" id="GO:0030246">
    <property type="term" value="F:carbohydrate binding"/>
    <property type="evidence" value="ECO:0007669"/>
    <property type="project" value="InterPro"/>
</dbReference>
<comment type="caution">
    <text evidence="5">The sequence shown here is derived from an EMBL/GenBank/DDBJ whole genome shotgun (WGS) entry which is preliminary data.</text>
</comment>
<reference evidence="5 6" key="1">
    <citation type="submission" date="2018-08" db="EMBL/GenBank/DDBJ databases">
        <title>Aphanomyces genome sequencing and annotation.</title>
        <authorList>
            <person name="Minardi D."/>
            <person name="Oidtmann B."/>
            <person name="Van Der Giezen M."/>
            <person name="Studholme D.J."/>
        </authorList>
    </citation>
    <scope>NUCLEOTIDE SEQUENCE [LARGE SCALE GENOMIC DNA]</scope>
    <source>
        <strain evidence="5 6">Si</strain>
    </source>
</reference>
<keyword evidence="3" id="KW-0862">Zinc</keyword>
<evidence type="ECO:0000256" key="2">
    <source>
        <dbReference type="ARBA" id="ARBA00009792"/>
    </source>
</evidence>
<dbReference type="AlphaFoldDB" id="A0A3R7AFC2"/>
<dbReference type="EMBL" id="QUTB01002956">
    <property type="protein sequence ID" value="RHY70432.1"/>
    <property type="molecule type" value="Genomic_DNA"/>
</dbReference>